<dbReference type="AlphaFoldDB" id="C6BQG3"/>
<sequence length="168" mass="19505">MEMDTYSREAPLATSQETITFRLECDGVGPFWCQRTMRRLVRQCRKLTPEWKRVDEAQQCSSFLEHYAAHAQCPYDVPEMDFFLSRANPSPHWRFGFSDKAVLLREFGATSSALYLAQFQKLLDIEPTVVVRVYLARVLAQTPTEVLFDNQRSEVLEEAGSWDAFLRL</sequence>
<reference evidence="1" key="1">
    <citation type="submission" date="2009-06" db="EMBL/GenBank/DDBJ databases">
        <title>Complete sequence plasmid 1 of Ralstonia pickettii 12D.</title>
        <authorList>
            <consortium name="US DOE Joint Genome Institute"/>
            <person name="Lucas S."/>
            <person name="Copeland A."/>
            <person name="Lapidus A."/>
            <person name="Glavina del Rio T."/>
            <person name="Dalin E."/>
            <person name="Tice H."/>
            <person name="Bruce D."/>
            <person name="Goodwin L."/>
            <person name="Pitluck S."/>
            <person name="Sims D."/>
            <person name="Meincke L."/>
            <person name="Brettin T."/>
            <person name="Detter J.C."/>
            <person name="Han C."/>
            <person name="Larimer F."/>
            <person name="Land M."/>
            <person name="Hauser L."/>
            <person name="Kyrpides N."/>
            <person name="Ovchinnikova G."/>
            <person name="Marsh T."/>
            <person name="Richardson P."/>
        </authorList>
    </citation>
    <scope>NUCLEOTIDE SEQUENCE [LARGE SCALE GENOMIC DNA]</scope>
    <source>
        <plasmid evidence="1">12D</plasmid>
        <plasmid evidence="1">pRp12D01</plasmid>
    </source>
</reference>
<dbReference type="HOGENOM" id="CLU_1585156_0_0_4"/>
<gene>
    <name evidence="1" type="ordered locus">Rpic12D_4775</name>
</gene>
<accession>C6BQG3</accession>
<organism evidence="1">
    <name type="scientific">Ralstonia pickettii (strain 12D)</name>
    <dbReference type="NCBI Taxonomy" id="428406"/>
    <lineage>
        <taxon>Bacteria</taxon>
        <taxon>Pseudomonadati</taxon>
        <taxon>Pseudomonadota</taxon>
        <taxon>Betaproteobacteria</taxon>
        <taxon>Burkholderiales</taxon>
        <taxon>Burkholderiaceae</taxon>
        <taxon>Ralstonia</taxon>
    </lineage>
</organism>
<name>C6BQG3_RALP1</name>
<dbReference type="KEGG" id="rpf:Rpic12D_4775"/>
<protein>
    <submittedName>
        <fullName evidence="1">Uncharacterized protein</fullName>
    </submittedName>
</protein>
<geneLocation type="plasmid" evidence="1">
    <name>pRp12D01</name>
</geneLocation>
<keyword evidence="1" id="KW-0614">Plasmid</keyword>
<dbReference type="EMBL" id="CP001646">
    <property type="protein sequence ID" value="ACS66010.1"/>
    <property type="molecule type" value="Genomic_DNA"/>
</dbReference>
<evidence type="ECO:0000313" key="1">
    <source>
        <dbReference type="EMBL" id="ACS66010.1"/>
    </source>
</evidence>
<proteinExistence type="predicted"/>